<comment type="caution">
    <text evidence="2">The sequence shown here is derived from an EMBL/GenBank/DDBJ whole genome shotgun (WGS) entry which is preliminary data.</text>
</comment>
<dbReference type="EMBL" id="JAUSTT010000010">
    <property type="protein sequence ID" value="MDQ0176156.1"/>
    <property type="molecule type" value="Genomic_DNA"/>
</dbReference>
<evidence type="ECO:0000313" key="3">
    <source>
        <dbReference type="Proteomes" id="UP001223586"/>
    </source>
</evidence>
<name>A0ABT9WS95_9BACI</name>
<proteinExistence type="predicted"/>
<feature type="domain" description="YprB ribonuclease H-like" evidence="1">
    <location>
        <begin position="105"/>
        <end position="273"/>
    </location>
</feature>
<protein>
    <submittedName>
        <fullName evidence="2">Uncharacterized protein YprB with RNaseH-like and TPR domain</fullName>
    </submittedName>
</protein>
<sequence>MSLKHKLNRFKQHIIPKKQELLSEMEIPLQETNDIPFLEVWQEANVIPYYVGHDYCFIREKRYHISEQYGKYSFQDYIHVMQQWDDFVGDHPLSAKGFASSDLFFFDIETTGLGGGAGNTIFLLGYARCVDQEIIVRQHLLPEPGLEIPLYASFLEQVDYTTLVTYNGKSFDWPQVKTQHTLIREHVPKLPAFGHFDLYHAARRLWKHQLSSVKLAHVEKEILGITRKDDVPGYLAPMIYFDFVDRKNPEGILKIMEHNEKDILALMTLYTHLSLQIQQTDPQQTTEQKVLIGKWFQAIGENKTAIYTFQEAAKAENIEAKHQLAFYYKQNKRYEEARRLWEEVAEKGSLSFQKQASIELAKLMEHQFKQIDLAIKWTEKGIAIEKLSPMKTRKQQERFIQQASKRLNRLQKKSAKRG</sequence>
<dbReference type="InterPro" id="IPR036397">
    <property type="entry name" value="RNaseH_sf"/>
</dbReference>
<reference evidence="2 3" key="1">
    <citation type="submission" date="2023-07" db="EMBL/GenBank/DDBJ databases">
        <title>Genomic Encyclopedia of Type Strains, Phase IV (KMG-IV): sequencing the most valuable type-strain genomes for metagenomic binning, comparative biology and taxonomic classification.</title>
        <authorList>
            <person name="Goeker M."/>
        </authorList>
    </citation>
    <scope>NUCLEOTIDE SEQUENCE [LARGE SCALE GENOMIC DNA]</scope>
    <source>
        <strain evidence="2 3">DSM 23837</strain>
    </source>
</reference>
<dbReference type="Proteomes" id="UP001223586">
    <property type="component" value="Unassembled WGS sequence"/>
</dbReference>
<dbReference type="Pfam" id="PF13482">
    <property type="entry name" value="RNase_H_2"/>
    <property type="match status" value="1"/>
</dbReference>
<dbReference type="SUPFAM" id="SSF81901">
    <property type="entry name" value="HCP-like"/>
    <property type="match status" value="1"/>
</dbReference>
<dbReference type="RefSeq" id="WP_307229087.1">
    <property type="nucleotide sequence ID" value="NZ_JAUSTT010000010.1"/>
</dbReference>
<gene>
    <name evidence="2" type="ORF">J2S08_001992</name>
</gene>
<keyword evidence="3" id="KW-1185">Reference proteome</keyword>
<dbReference type="SUPFAM" id="SSF53098">
    <property type="entry name" value="Ribonuclease H-like"/>
    <property type="match status" value="1"/>
</dbReference>
<evidence type="ECO:0000313" key="2">
    <source>
        <dbReference type="EMBL" id="MDQ0176156.1"/>
    </source>
</evidence>
<dbReference type="InterPro" id="IPR038720">
    <property type="entry name" value="YprB_RNase_H-like_dom"/>
</dbReference>
<dbReference type="Gene3D" id="1.25.40.10">
    <property type="entry name" value="Tetratricopeptide repeat domain"/>
    <property type="match status" value="1"/>
</dbReference>
<dbReference type="Gene3D" id="3.30.420.10">
    <property type="entry name" value="Ribonuclease H-like superfamily/Ribonuclease H"/>
    <property type="match status" value="1"/>
</dbReference>
<accession>A0ABT9WS95</accession>
<dbReference type="InterPro" id="IPR011990">
    <property type="entry name" value="TPR-like_helical_dom_sf"/>
</dbReference>
<dbReference type="InterPro" id="IPR012337">
    <property type="entry name" value="RNaseH-like_sf"/>
</dbReference>
<dbReference type="PANTHER" id="PTHR38462">
    <property type="entry name" value="EXONUCLEASE-LIKE PROTEIN"/>
    <property type="match status" value="1"/>
</dbReference>
<evidence type="ECO:0000259" key="1">
    <source>
        <dbReference type="Pfam" id="PF13482"/>
    </source>
</evidence>
<dbReference type="PANTHER" id="PTHR38462:SF1">
    <property type="entry name" value="YPRB RIBONUCLEASE H-LIKE DOMAIN-CONTAINING PROTEIN"/>
    <property type="match status" value="1"/>
</dbReference>
<organism evidence="2 3">
    <name type="scientific">Bacillus chungangensis</name>
    <dbReference type="NCBI Taxonomy" id="587633"/>
    <lineage>
        <taxon>Bacteria</taxon>
        <taxon>Bacillati</taxon>
        <taxon>Bacillota</taxon>
        <taxon>Bacilli</taxon>
        <taxon>Bacillales</taxon>
        <taxon>Bacillaceae</taxon>
        <taxon>Bacillus</taxon>
    </lineage>
</organism>